<dbReference type="KEGG" id="emv:HQR01_01795"/>
<dbReference type="InterPro" id="IPR029028">
    <property type="entry name" value="Alpha/beta_knot_MTases"/>
</dbReference>
<evidence type="ECO:0000256" key="5">
    <source>
        <dbReference type="ARBA" id="ARBA00022694"/>
    </source>
</evidence>
<dbReference type="SUPFAM" id="SSF75217">
    <property type="entry name" value="alpha/beta knot"/>
    <property type="match status" value="1"/>
</dbReference>
<evidence type="ECO:0000256" key="2">
    <source>
        <dbReference type="ARBA" id="ARBA00022603"/>
    </source>
</evidence>
<dbReference type="HAMAP" id="MF_01885">
    <property type="entry name" value="tRNA_methyltr_TrmL"/>
    <property type="match status" value="1"/>
</dbReference>
<dbReference type="Proteomes" id="UP000504693">
    <property type="component" value="Chromosome"/>
</dbReference>
<proteinExistence type="inferred from homology"/>
<comment type="caution">
    <text evidence="6">Lacks conserved residue(s) required for the propagation of feature annotation.</text>
</comment>
<feature type="binding site" evidence="6 7">
    <location>
        <position position="159"/>
    </location>
    <ligand>
        <name>S-adenosyl-L-methionine</name>
        <dbReference type="ChEBI" id="CHEBI:59789"/>
    </ligand>
</feature>
<evidence type="ECO:0000259" key="8">
    <source>
        <dbReference type="Pfam" id="PF00588"/>
    </source>
</evidence>
<dbReference type="GO" id="GO:0003723">
    <property type="term" value="F:RNA binding"/>
    <property type="evidence" value="ECO:0007669"/>
    <property type="project" value="InterPro"/>
</dbReference>
<keyword evidence="4 6" id="KW-0949">S-adenosyl-L-methionine</keyword>
<evidence type="ECO:0000313" key="10">
    <source>
        <dbReference type="Proteomes" id="UP000504693"/>
    </source>
</evidence>
<dbReference type="Gene3D" id="3.40.1280.10">
    <property type="match status" value="1"/>
</dbReference>
<dbReference type="GO" id="GO:0005737">
    <property type="term" value="C:cytoplasm"/>
    <property type="evidence" value="ECO:0007669"/>
    <property type="project" value="UniProtKB-SubCell"/>
</dbReference>
<keyword evidence="5 6" id="KW-0819">tRNA processing</keyword>
<accession>A0A7D4BMH1</accession>
<sequence length="180" mass="19995">MARRGPERVSSATFARVASSVPTAEPAVTSIVLVQPEIPGNTGAVGRTCVALDMELVLIHPLGFEISDKRVKRSGLDYWPHIRLVEFASWDAFIADRSPRADQLFLFEEYAPRSFYEPDYPADAYLVFGRETKGIPPAIVEAHREQMVSLPMRSDKVRSLNLANTVAAAAYQAVRTHLPR</sequence>
<dbReference type="EMBL" id="CP053921">
    <property type="protein sequence ID" value="QKG70204.1"/>
    <property type="molecule type" value="Genomic_DNA"/>
</dbReference>
<comment type="similarity">
    <text evidence="6">Belongs to the class IV-like SAM-binding methyltransferase superfamily. RNA methyltransferase TrmH family. TrmL subfamily.</text>
</comment>
<feature type="domain" description="tRNA/rRNA methyltransferase SpoU type" evidence="8">
    <location>
        <begin position="30"/>
        <end position="171"/>
    </location>
</feature>
<protein>
    <recommendedName>
        <fullName evidence="6">tRNA (cytidine(34)-2'-O)-methyltransferase</fullName>
        <ecNumber evidence="6">2.1.1.207</ecNumber>
    </recommendedName>
    <alternativeName>
        <fullName evidence="6">tRNA (cytidine/uridine-2'-O-)-methyltransferase TrmL</fullName>
    </alternativeName>
</protein>
<dbReference type="InterPro" id="IPR016914">
    <property type="entry name" value="TrmL"/>
</dbReference>
<comment type="subcellular location">
    <subcellularLocation>
        <location evidence="6">Cytoplasm</location>
    </subcellularLocation>
</comment>
<comment type="catalytic activity">
    <reaction evidence="6">
        <text>5-carboxymethylaminomethyluridine(34) in tRNA(Leu) + S-adenosyl-L-methionine = 5-carboxymethylaminomethyl-2'-O-methyluridine(34) in tRNA(Leu) + S-adenosyl-L-homocysteine + H(+)</text>
        <dbReference type="Rhea" id="RHEA:43088"/>
        <dbReference type="Rhea" id="RHEA-COMP:10333"/>
        <dbReference type="Rhea" id="RHEA-COMP:10334"/>
        <dbReference type="ChEBI" id="CHEBI:15378"/>
        <dbReference type="ChEBI" id="CHEBI:57856"/>
        <dbReference type="ChEBI" id="CHEBI:59789"/>
        <dbReference type="ChEBI" id="CHEBI:74508"/>
        <dbReference type="ChEBI" id="CHEBI:74511"/>
        <dbReference type="EC" id="2.1.1.207"/>
    </reaction>
</comment>
<feature type="binding site" evidence="6 7">
    <location>
        <position position="150"/>
    </location>
    <ligand>
        <name>S-adenosyl-L-methionine</name>
        <dbReference type="ChEBI" id="CHEBI:59789"/>
    </ligand>
</feature>
<comment type="subunit">
    <text evidence="6">Homodimer.</text>
</comment>
<dbReference type="PANTHER" id="PTHR42971:SF1">
    <property type="entry name" value="TRNA (CYTIDINE(34)-2'-O)-METHYLTRANSFERASE"/>
    <property type="match status" value="1"/>
</dbReference>
<evidence type="ECO:0000256" key="7">
    <source>
        <dbReference type="PIRSR" id="PIRSR029256-1"/>
    </source>
</evidence>
<evidence type="ECO:0000256" key="6">
    <source>
        <dbReference type="HAMAP-Rule" id="MF_01885"/>
    </source>
</evidence>
<dbReference type="Pfam" id="PF00588">
    <property type="entry name" value="SpoU_methylase"/>
    <property type="match status" value="1"/>
</dbReference>
<evidence type="ECO:0000256" key="1">
    <source>
        <dbReference type="ARBA" id="ARBA00022490"/>
    </source>
</evidence>
<organism evidence="9 10">
    <name type="scientific">Erythrobacter mangrovi</name>
    <dbReference type="NCBI Taxonomy" id="2739433"/>
    <lineage>
        <taxon>Bacteria</taxon>
        <taxon>Pseudomonadati</taxon>
        <taxon>Pseudomonadota</taxon>
        <taxon>Alphaproteobacteria</taxon>
        <taxon>Sphingomonadales</taxon>
        <taxon>Erythrobacteraceae</taxon>
        <taxon>Erythrobacter/Porphyrobacter group</taxon>
        <taxon>Erythrobacter</taxon>
    </lineage>
</organism>
<evidence type="ECO:0000256" key="4">
    <source>
        <dbReference type="ARBA" id="ARBA00022691"/>
    </source>
</evidence>
<keyword evidence="2 6" id="KW-0489">Methyltransferase</keyword>
<keyword evidence="1 6" id="KW-0963">Cytoplasm</keyword>
<dbReference type="GO" id="GO:0008757">
    <property type="term" value="F:S-adenosylmethionine-dependent methyltransferase activity"/>
    <property type="evidence" value="ECO:0007669"/>
    <property type="project" value="UniProtKB-UniRule"/>
</dbReference>
<keyword evidence="10" id="KW-1185">Reference proteome</keyword>
<dbReference type="GO" id="GO:0008175">
    <property type="term" value="F:tRNA methyltransferase activity"/>
    <property type="evidence" value="ECO:0007669"/>
    <property type="project" value="UniProtKB-UniRule"/>
</dbReference>
<dbReference type="PANTHER" id="PTHR42971">
    <property type="entry name" value="TRNA (CYTIDINE(34)-2'-O)-METHYLTRANSFERASE"/>
    <property type="match status" value="1"/>
</dbReference>
<keyword evidence="3 6" id="KW-0808">Transferase</keyword>
<name>A0A7D4BMH1_9SPHN</name>
<feature type="binding site" evidence="6 7">
    <location>
        <position position="129"/>
    </location>
    <ligand>
        <name>S-adenosyl-L-methionine</name>
        <dbReference type="ChEBI" id="CHEBI:59789"/>
    </ligand>
</feature>
<gene>
    <name evidence="6" type="primary">trmL</name>
    <name evidence="9" type="ORF">HQR01_01795</name>
</gene>
<evidence type="ECO:0000313" key="9">
    <source>
        <dbReference type="EMBL" id="QKG70204.1"/>
    </source>
</evidence>
<comment type="catalytic activity">
    <reaction evidence="6">
        <text>cytidine(34) in tRNA + S-adenosyl-L-methionine = 2'-O-methylcytidine(34) in tRNA + S-adenosyl-L-homocysteine + H(+)</text>
        <dbReference type="Rhea" id="RHEA:43084"/>
        <dbReference type="Rhea" id="RHEA-COMP:10331"/>
        <dbReference type="Rhea" id="RHEA-COMP:10332"/>
        <dbReference type="ChEBI" id="CHEBI:15378"/>
        <dbReference type="ChEBI" id="CHEBI:57856"/>
        <dbReference type="ChEBI" id="CHEBI:59789"/>
        <dbReference type="ChEBI" id="CHEBI:74495"/>
        <dbReference type="ChEBI" id="CHEBI:82748"/>
        <dbReference type="EC" id="2.1.1.207"/>
    </reaction>
</comment>
<evidence type="ECO:0000256" key="3">
    <source>
        <dbReference type="ARBA" id="ARBA00022679"/>
    </source>
</evidence>
<dbReference type="PIRSF" id="PIRSF029256">
    <property type="entry name" value="SpoU_TrmH_prd"/>
    <property type="match status" value="1"/>
</dbReference>
<reference evidence="9 10" key="1">
    <citation type="submission" date="2020-05" db="EMBL/GenBank/DDBJ databases">
        <title>Erythrobacter mangrovi sp. nov., isolated from rhizosphere soil of mangrove plant (Kandelia candel).</title>
        <authorList>
            <person name="Ye Y.H."/>
        </authorList>
    </citation>
    <scope>NUCLEOTIDE SEQUENCE [LARGE SCALE GENOMIC DNA]</scope>
    <source>
        <strain evidence="9 10">EB310</strain>
    </source>
</reference>
<comment type="function">
    <text evidence="6">Methylates the ribose at the nucleotide 34 wobble position in the two leucyl isoacceptors tRNA(Leu)(CmAA) and tRNA(Leu)(cmnm5UmAA). Catalyzes the methyl transfer from S-adenosyl-L-methionine to the 2'-OH of the wobble nucleotide.</text>
</comment>
<dbReference type="AlphaFoldDB" id="A0A7D4BMH1"/>
<dbReference type="InterPro" id="IPR001537">
    <property type="entry name" value="SpoU_MeTrfase"/>
</dbReference>
<dbReference type="GO" id="GO:0002130">
    <property type="term" value="P:wobble position ribose methylation"/>
    <property type="evidence" value="ECO:0007669"/>
    <property type="project" value="TreeGrafter"/>
</dbReference>
<dbReference type="CDD" id="cd18094">
    <property type="entry name" value="SpoU-like_TrmL"/>
    <property type="match status" value="1"/>
</dbReference>
<dbReference type="InterPro" id="IPR029026">
    <property type="entry name" value="tRNA_m1G_MTases_N"/>
</dbReference>
<dbReference type="EC" id="2.1.1.207" evidence="6"/>